<feature type="transmembrane region" description="Helical" evidence="8">
    <location>
        <begin position="225"/>
        <end position="243"/>
    </location>
</feature>
<evidence type="ECO:0000256" key="8">
    <source>
        <dbReference type="SAM" id="Phobius"/>
    </source>
</evidence>
<dbReference type="PANTHER" id="PTHR14360:SF1">
    <property type="entry name" value="PROTEIN FMP32, MITOCHONDRIAL"/>
    <property type="match status" value="1"/>
</dbReference>
<dbReference type="PANTHER" id="PTHR14360">
    <property type="entry name" value="PROTEIN FMP32, MITOCHONDRIAL"/>
    <property type="match status" value="1"/>
</dbReference>
<dbReference type="GO" id="GO:0016020">
    <property type="term" value="C:membrane"/>
    <property type="evidence" value="ECO:0007669"/>
    <property type="project" value="UniProtKB-SubCell"/>
</dbReference>
<proteinExistence type="predicted"/>
<evidence type="ECO:0000313" key="10">
    <source>
        <dbReference type="Proteomes" id="UP001054857"/>
    </source>
</evidence>
<keyword evidence="3 8" id="KW-0812">Transmembrane</keyword>
<gene>
    <name evidence="9" type="ORF">Agub_g9497</name>
</gene>
<dbReference type="GO" id="GO:0005739">
    <property type="term" value="C:mitochondrion"/>
    <property type="evidence" value="ECO:0007669"/>
    <property type="project" value="UniProtKB-SubCell"/>
</dbReference>
<evidence type="ECO:0000256" key="2">
    <source>
        <dbReference type="ARBA" id="ARBA00004370"/>
    </source>
</evidence>
<keyword evidence="4 8" id="KW-1133">Transmembrane helix</keyword>
<sequence length="249" mass="27910">MSQAKSFATRIGSLIQHQEHRGLLGQLACTALAHRASCVGALSATCRSYGSSAGGEDARRQLLRKHLLVDTMELESDFEDAGMQRADASRLARKITELIIENKLKMEEAFVKQATLEKVILEQTAKIQGFKTELQKAQDMHHAAMDKDLEQQQSYLDKMKAEVRHEIDKLTASQRLDMNLEKGRMRDELMVIRDKTTDLQIKVDREINELKSSVEKAKNDTIKSVITILGTFSAIAFTISRFIQMSGGG</sequence>
<name>A0AAD3HP10_9CHLO</name>
<keyword evidence="7 8" id="KW-0472">Membrane</keyword>
<evidence type="ECO:0000256" key="4">
    <source>
        <dbReference type="ARBA" id="ARBA00022989"/>
    </source>
</evidence>
<evidence type="ECO:0000256" key="7">
    <source>
        <dbReference type="ARBA" id="ARBA00023136"/>
    </source>
</evidence>
<protein>
    <submittedName>
        <fullName evidence="9">Uncharacterized protein</fullName>
    </submittedName>
</protein>
<comment type="subcellular location">
    <subcellularLocation>
        <location evidence="2">Membrane</location>
    </subcellularLocation>
    <subcellularLocation>
        <location evidence="1">Mitochondrion</location>
    </subcellularLocation>
</comment>
<dbReference type="Pfam" id="PF07798">
    <property type="entry name" value="CCDC90-like"/>
    <property type="match status" value="1"/>
</dbReference>
<dbReference type="InterPro" id="IPR024461">
    <property type="entry name" value="CCDC90-like"/>
</dbReference>
<evidence type="ECO:0000313" key="9">
    <source>
        <dbReference type="EMBL" id="GFR47733.1"/>
    </source>
</evidence>
<accession>A0AAD3HP10</accession>
<dbReference type="Proteomes" id="UP001054857">
    <property type="component" value="Unassembled WGS sequence"/>
</dbReference>
<keyword evidence="5" id="KW-0175">Coiled coil</keyword>
<reference evidence="9 10" key="1">
    <citation type="journal article" date="2021" name="Sci. Rep.">
        <title>Genome sequencing of the multicellular alga Astrephomene provides insights into convergent evolution of germ-soma differentiation.</title>
        <authorList>
            <person name="Yamashita S."/>
            <person name="Yamamoto K."/>
            <person name="Matsuzaki R."/>
            <person name="Suzuki S."/>
            <person name="Yamaguchi H."/>
            <person name="Hirooka S."/>
            <person name="Minakuchi Y."/>
            <person name="Miyagishima S."/>
            <person name="Kawachi M."/>
            <person name="Toyoda A."/>
            <person name="Nozaki H."/>
        </authorList>
    </citation>
    <scope>NUCLEOTIDE SEQUENCE [LARGE SCALE GENOMIC DNA]</scope>
    <source>
        <strain evidence="9 10">NIES-4017</strain>
    </source>
</reference>
<evidence type="ECO:0000256" key="3">
    <source>
        <dbReference type="ARBA" id="ARBA00022692"/>
    </source>
</evidence>
<keyword evidence="10" id="KW-1185">Reference proteome</keyword>
<keyword evidence="6" id="KW-0496">Mitochondrion</keyword>
<dbReference type="EMBL" id="BMAR01000019">
    <property type="protein sequence ID" value="GFR47733.1"/>
    <property type="molecule type" value="Genomic_DNA"/>
</dbReference>
<evidence type="ECO:0000256" key="1">
    <source>
        <dbReference type="ARBA" id="ARBA00004173"/>
    </source>
</evidence>
<evidence type="ECO:0000256" key="6">
    <source>
        <dbReference type="ARBA" id="ARBA00023128"/>
    </source>
</evidence>
<dbReference type="AlphaFoldDB" id="A0AAD3HP10"/>
<organism evidence="9 10">
    <name type="scientific">Astrephomene gubernaculifera</name>
    <dbReference type="NCBI Taxonomy" id="47775"/>
    <lineage>
        <taxon>Eukaryota</taxon>
        <taxon>Viridiplantae</taxon>
        <taxon>Chlorophyta</taxon>
        <taxon>core chlorophytes</taxon>
        <taxon>Chlorophyceae</taxon>
        <taxon>CS clade</taxon>
        <taxon>Chlamydomonadales</taxon>
        <taxon>Astrephomenaceae</taxon>
        <taxon>Astrephomene</taxon>
    </lineage>
</organism>
<comment type="caution">
    <text evidence="9">The sequence shown here is derived from an EMBL/GenBank/DDBJ whole genome shotgun (WGS) entry which is preliminary data.</text>
</comment>
<evidence type="ECO:0000256" key="5">
    <source>
        <dbReference type="ARBA" id="ARBA00023054"/>
    </source>
</evidence>